<dbReference type="RefSeq" id="WP_094397535.1">
    <property type="nucleotide sequence ID" value="NZ_CP016893.1"/>
</dbReference>
<protein>
    <submittedName>
        <fullName evidence="1">Nucleic acid-binding protein, contains PIN domain</fullName>
    </submittedName>
</protein>
<dbReference type="Pfam" id="PF11848">
    <property type="entry name" value="DUF3368"/>
    <property type="match status" value="1"/>
</dbReference>
<proteinExistence type="predicted"/>
<accession>A0A223I0A1</accession>
<evidence type="ECO:0000313" key="2">
    <source>
        <dbReference type="Proteomes" id="UP000214975"/>
    </source>
</evidence>
<reference evidence="1 2" key="1">
    <citation type="submission" date="2016-08" db="EMBL/GenBank/DDBJ databases">
        <title>A novel genetic cassette of butanologenic Thermoanaerobacterium thermosaccharolyticum that directly convert cellulose to butanol.</title>
        <authorList>
            <person name="Li T."/>
            <person name="He J."/>
        </authorList>
    </citation>
    <scope>NUCLEOTIDE SEQUENCE [LARGE SCALE GENOMIC DNA]</scope>
    <source>
        <strain evidence="1 2">TG57</strain>
    </source>
</reference>
<dbReference type="InterPro" id="IPR021799">
    <property type="entry name" value="PIN-like_prokaryotic"/>
</dbReference>
<organism evidence="1 2">
    <name type="scientific">Thermoanaerobacterium thermosaccharolyticum</name>
    <name type="common">Clostridium thermosaccharolyticum</name>
    <dbReference type="NCBI Taxonomy" id="1517"/>
    <lineage>
        <taxon>Bacteria</taxon>
        <taxon>Bacillati</taxon>
        <taxon>Bacillota</taxon>
        <taxon>Clostridia</taxon>
        <taxon>Thermoanaerobacterales</taxon>
        <taxon>Thermoanaerobacteraceae</taxon>
        <taxon>Thermoanaerobacterium</taxon>
    </lineage>
</organism>
<dbReference type="AlphaFoldDB" id="A0A223I0A1"/>
<sequence>MRYTGAISDVDILINLAMVNRLDILEFLFKEIIIPQFVYDIEIKKNAGRYFGVINEALHKDGSIFKIVDRKKDISINILARDIIEDKKKVIGPGESECAGYAQALRIPVIISDNYTEFKWLDEFVTLTHNNILALCVYFGEITKNEAEDIFNNINSKLTHPTKDTFEDQYEKSIRRFERNGWEGYLGIKKARICKKE</sequence>
<evidence type="ECO:0000313" key="1">
    <source>
        <dbReference type="EMBL" id="AST58067.1"/>
    </source>
</evidence>
<gene>
    <name evidence="1" type="ORF">Thert_02128</name>
</gene>
<name>A0A223I0A1_THETR</name>
<dbReference type="Proteomes" id="UP000214975">
    <property type="component" value="Chromosome"/>
</dbReference>
<dbReference type="EMBL" id="CP016893">
    <property type="protein sequence ID" value="AST58067.1"/>
    <property type="molecule type" value="Genomic_DNA"/>
</dbReference>